<protein>
    <submittedName>
        <fullName evidence="2">DUF975 family protein</fullName>
    </submittedName>
</protein>
<feature type="transmembrane region" description="Helical" evidence="1">
    <location>
        <begin position="125"/>
        <end position="153"/>
    </location>
</feature>
<keyword evidence="3" id="KW-1185">Reference proteome</keyword>
<comment type="caution">
    <text evidence="2">The sequence shown here is derived from an EMBL/GenBank/DDBJ whole genome shotgun (WGS) entry which is preliminary data.</text>
</comment>
<dbReference type="EMBL" id="JACRSV010000001">
    <property type="protein sequence ID" value="MBC8558699.1"/>
    <property type="molecule type" value="Genomic_DNA"/>
</dbReference>
<evidence type="ECO:0000313" key="3">
    <source>
        <dbReference type="Proteomes" id="UP000610760"/>
    </source>
</evidence>
<feature type="transmembrane region" description="Helical" evidence="1">
    <location>
        <begin position="69"/>
        <end position="91"/>
    </location>
</feature>
<sequence>MELRKKIKKDALVSLRNSWGKATAILLFICGVHLLFLLLEQFFGSFLHIDFLSGGGKLDLYRGTLEVRTPFVLMAALFALISFIVTVPLHYGATKWYLRQVSGDSPALSTIFDCFHSIRRFFRSLLLKLAIGVRVLGVGVLAYLPSFAIFVGIRYMGGYESPGAVIARLLMIPLLCLISLAAALFVFGFSLRYFLAGYLFVSSHKSVSECLKLSVRGMKGNIQLTLSVYLSFVPWLLLVPLLVPFLFINPYMQASLAIYAKYLMTKLERNS</sequence>
<evidence type="ECO:0000313" key="2">
    <source>
        <dbReference type="EMBL" id="MBC8558699.1"/>
    </source>
</evidence>
<dbReference type="Pfam" id="PF06161">
    <property type="entry name" value="DUF975"/>
    <property type="match status" value="1"/>
</dbReference>
<dbReference type="RefSeq" id="WP_249293586.1">
    <property type="nucleotide sequence ID" value="NZ_JACRSV010000001.1"/>
</dbReference>
<reference evidence="2" key="1">
    <citation type="submission" date="2020-08" db="EMBL/GenBank/DDBJ databases">
        <title>Genome public.</title>
        <authorList>
            <person name="Liu C."/>
            <person name="Sun Q."/>
        </authorList>
    </citation>
    <scope>NUCLEOTIDE SEQUENCE</scope>
    <source>
        <strain evidence="2">NSJ-33</strain>
    </source>
</reference>
<feature type="transmembrane region" description="Helical" evidence="1">
    <location>
        <begin position="226"/>
        <end position="248"/>
    </location>
</feature>
<feature type="transmembrane region" description="Helical" evidence="1">
    <location>
        <begin position="24"/>
        <end position="49"/>
    </location>
</feature>
<keyword evidence="1" id="KW-0472">Membrane</keyword>
<accession>A0A926E259</accession>
<name>A0A926E259_9FIRM</name>
<gene>
    <name evidence="2" type="ORF">H8710_01315</name>
</gene>
<feature type="transmembrane region" description="Helical" evidence="1">
    <location>
        <begin position="165"/>
        <end position="195"/>
    </location>
</feature>
<dbReference type="PANTHER" id="PTHR40076">
    <property type="entry name" value="MEMBRANE PROTEIN-RELATED"/>
    <property type="match status" value="1"/>
</dbReference>
<proteinExistence type="predicted"/>
<dbReference type="InterPro" id="IPR010380">
    <property type="entry name" value="DUF975"/>
</dbReference>
<dbReference type="PANTHER" id="PTHR40076:SF1">
    <property type="entry name" value="MEMBRANE PROTEIN"/>
    <property type="match status" value="1"/>
</dbReference>
<dbReference type="AlphaFoldDB" id="A0A926E259"/>
<organism evidence="2 3">
    <name type="scientific">Fumia xinanensis</name>
    <dbReference type="NCBI Taxonomy" id="2763659"/>
    <lineage>
        <taxon>Bacteria</taxon>
        <taxon>Bacillati</taxon>
        <taxon>Bacillota</taxon>
        <taxon>Clostridia</taxon>
        <taxon>Eubacteriales</taxon>
        <taxon>Oscillospiraceae</taxon>
        <taxon>Fumia</taxon>
    </lineage>
</organism>
<dbReference type="Proteomes" id="UP000610760">
    <property type="component" value="Unassembled WGS sequence"/>
</dbReference>
<evidence type="ECO:0000256" key="1">
    <source>
        <dbReference type="SAM" id="Phobius"/>
    </source>
</evidence>
<keyword evidence="1" id="KW-1133">Transmembrane helix</keyword>
<keyword evidence="1" id="KW-0812">Transmembrane</keyword>